<keyword evidence="1" id="KW-0732">Signal</keyword>
<evidence type="ECO:0000313" key="4">
    <source>
        <dbReference type="Proteomes" id="UP000190888"/>
    </source>
</evidence>
<evidence type="ECO:0000256" key="1">
    <source>
        <dbReference type="SAM" id="SignalP"/>
    </source>
</evidence>
<dbReference type="Gene3D" id="3.10.620.30">
    <property type="match status" value="1"/>
</dbReference>
<dbReference type="InterPro" id="IPR024618">
    <property type="entry name" value="DUF3857"/>
</dbReference>
<dbReference type="Pfam" id="PF12969">
    <property type="entry name" value="DUF3857"/>
    <property type="match status" value="1"/>
</dbReference>
<evidence type="ECO:0000313" key="3">
    <source>
        <dbReference type="EMBL" id="SKA03274.1"/>
    </source>
</evidence>
<gene>
    <name evidence="3" type="ORF">SAMN04488132_108142</name>
</gene>
<feature type="signal peptide" evidence="1">
    <location>
        <begin position="1"/>
        <end position="19"/>
    </location>
</feature>
<dbReference type="Gene3D" id="2.60.40.3140">
    <property type="match status" value="1"/>
</dbReference>
<name>A0A1T4QHU9_9BACT</name>
<dbReference type="OrthoDB" id="98874at2"/>
<evidence type="ECO:0000259" key="2">
    <source>
        <dbReference type="Pfam" id="PF12969"/>
    </source>
</evidence>
<dbReference type="RefSeq" id="WP_078832068.1">
    <property type="nucleotide sequence ID" value="NZ_FUWH01000008.1"/>
</dbReference>
<dbReference type="STRING" id="413434.SAMN04488132_108142"/>
<reference evidence="3 4" key="1">
    <citation type="submission" date="2017-02" db="EMBL/GenBank/DDBJ databases">
        <authorList>
            <person name="Peterson S.W."/>
        </authorList>
    </citation>
    <scope>NUCLEOTIDE SEQUENCE [LARGE SCALE GENOMIC DNA]</scope>
    <source>
        <strain evidence="3 4">DSM 22335</strain>
    </source>
</reference>
<accession>A0A1T4QHU9</accession>
<organism evidence="3 4">
    <name type="scientific">Sediminibacterium ginsengisoli</name>
    <dbReference type="NCBI Taxonomy" id="413434"/>
    <lineage>
        <taxon>Bacteria</taxon>
        <taxon>Pseudomonadati</taxon>
        <taxon>Bacteroidota</taxon>
        <taxon>Chitinophagia</taxon>
        <taxon>Chitinophagales</taxon>
        <taxon>Chitinophagaceae</taxon>
        <taxon>Sediminibacterium</taxon>
    </lineage>
</organism>
<feature type="domain" description="DUF3857" evidence="2">
    <location>
        <begin position="103"/>
        <end position="225"/>
    </location>
</feature>
<sequence>MRKFIFSLLLFCLTTGADAQTKPAVKFGKITNADFTVSSPVVDSNSNAVVLADIGSTEFEGNNNGDFTLVFVQHRRILLRNRNAFGAATIEVPLYNGGATALTEKFENFEAYTYNLENGKVVATKLEKSAVLTEKASRYTTTRKFTFPGIKEGSIIEYRFEVRSPFYTNLRSWRFQGEYPCLWSEYKVTIPPMFDYLRTQQGYIPYTIDTVSKVFKSYSISEQNLNTQRTENFNINGEATMAWWAIKDVPAFRAESYSTVSRNLMSRIAFQLRSIRFSDTYTRHYVKSWASTAEDLLKDPDFGEQLTKDNSWLDEPVKLLGKEADKISQIRKTYEYVRDNFICTDHDNQYLSQSLKKTFQTKSGNVADLNLLLTAIFLKSGMKATPVLLSTRDNGYADETTPILSQYNYVLCRVITDDKPVLLDASHRRLGFGKLHPSVYNRSGRLIDPNMPMLVSLLPDSVRETKVTNIFMINNEEGGIQGAFSSRTGYQESMNIRDKIAAGKKESFLADIAKSYPAEVEISNIELDSLNVYDEPVLIKYNMNIKMAGDEDIFYFSPMFSESWKKNPFSAAERLYPVEMPYLMDELYLLTMDVPKGYKVDELPKSVRVKLNEKDGMFEYIVRVQEDKIQLRSRIKIDVSAFPAEDYETLRDFFGMVVTKQAEQIVFKKVK</sequence>
<dbReference type="AlphaFoldDB" id="A0A1T4QHU9"/>
<proteinExistence type="predicted"/>
<protein>
    <recommendedName>
        <fullName evidence="2">DUF3857 domain-containing protein</fullName>
    </recommendedName>
</protein>
<dbReference type="Gene3D" id="2.60.120.1130">
    <property type="match status" value="1"/>
</dbReference>
<dbReference type="EMBL" id="FUWH01000008">
    <property type="protein sequence ID" value="SKA03274.1"/>
    <property type="molecule type" value="Genomic_DNA"/>
</dbReference>
<keyword evidence="4" id="KW-1185">Reference proteome</keyword>
<feature type="chain" id="PRO_5012707497" description="DUF3857 domain-containing protein" evidence="1">
    <location>
        <begin position="20"/>
        <end position="671"/>
    </location>
</feature>
<dbReference type="Proteomes" id="UP000190888">
    <property type="component" value="Unassembled WGS sequence"/>
</dbReference>